<dbReference type="EMBL" id="WTVN01000029">
    <property type="protein sequence ID" value="NMG45408.1"/>
    <property type="molecule type" value="Genomic_DNA"/>
</dbReference>
<name>A0ABX1Q127_9RHOO</name>
<protein>
    <submittedName>
        <fullName evidence="2">Uncharacterized protein</fullName>
    </submittedName>
</protein>
<evidence type="ECO:0000256" key="1">
    <source>
        <dbReference type="SAM" id="Phobius"/>
    </source>
</evidence>
<organism evidence="2 3">
    <name type="scientific">Aromatoleum toluvorans</name>
    <dbReference type="NCBI Taxonomy" id="92002"/>
    <lineage>
        <taxon>Bacteria</taxon>
        <taxon>Pseudomonadati</taxon>
        <taxon>Pseudomonadota</taxon>
        <taxon>Betaproteobacteria</taxon>
        <taxon>Rhodocyclales</taxon>
        <taxon>Rhodocyclaceae</taxon>
        <taxon>Aromatoleum</taxon>
    </lineage>
</organism>
<dbReference type="RefSeq" id="WP_169257244.1">
    <property type="nucleotide sequence ID" value="NZ_WTVN01000029.1"/>
</dbReference>
<dbReference type="Proteomes" id="UP000623795">
    <property type="component" value="Unassembled WGS sequence"/>
</dbReference>
<evidence type="ECO:0000313" key="2">
    <source>
        <dbReference type="EMBL" id="NMG45408.1"/>
    </source>
</evidence>
<accession>A0ABX1Q127</accession>
<sequence length="81" mass="8540">MNNQTSKRDEFRSLFAASAISYIAAISAAYEVTQGATHSARGALATITSSLRALFGELTLVAVFGIMGTLFLVLALATRRG</sequence>
<proteinExistence type="predicted"/>
<keyword evidence="1" id="KW-1133">Transmembrane helix</keyword>
<keyword evidence="1" id="KW-0472">Membrane</keyword>
<comment type="caution">
    <text evidence="2">The sequence shown here is derived from an EMBL/GenBank/DDBJ whole genome shotgun (WGS) entry which is preliminary data.</text>
</comment>
<gene>
    <name evidence="2" type="ORF">GPA22_16960</name>
</gene>
<reference evidence="2 3" key="1">
    <citation type="submission" date="2019-12" db="EMBL/GenBank/DDBJ databases">
        <title>Comparative genomics gives insights into the taxonomy of the Azoarcus-Aromatoleum group and reveals separate origins of nif in the plant-associated Azoarcus and non-plant-associated Aromatoleum sub-groups.</title>
        <authorList>
            <person name="Lafos M."/>
            <person name="Maluk M."/>
            <person name="Batista M."/>
            <person name="Junghare M."/>
            <person name="Carmona M."/>
            <person name="Faoro H."/>
            <person name="Cruz L.M."/>
            <person name="Battistoni F."/>
            <person name="De Souza E."/>
            <person name="Pedrosa F."/>
            <person name="Chen W.-M."/>
            <person name="Poole P.S."/>
            <person name="Dixon R.A."/>
            <person name="James E.K."/>
        </authorList>
    </citation>
    <scope>NUCLEOTIDE SEQUENCE [LARGE SCALE GENOMIC DNA]</scope>
    <source>
        <strain evidence="2 3">Td21</strain>
    </source>
</reference>
<feature type="transmembrane region" description="Helical" evidence="1">
    <location>
        <begin position="53"/>
        <end position="77"/>
    </location>
</feature>
<keyword evidence="1" id="KW-0812">Transmembrane</keyword>
<evidence type="ECO:0000313" key="3">
    <source>
        <dbReference type="Proteomes" id="UP000623795"/>
    </source>
</evidence>
<keyword evidence="3" id="KW-1185">Reference proteome</keyword>